<dbReference type="SUPFAM" id="SSF52833">
    <property type="entry name" value="Thioredoxin-like"/>
    <property type="match status" value="1"/>
</dbReference>
<dbReference type="InterPro" id="IPR001853">
    <property type="entry name" value="DSBA-like_thioredoxin_dom"/>
</dbReference>
<dbReference type="InterPro" id="IPR014440">
    <property type="entry name" value="HCCAis_GSTk"/>
</dbReference>
<dbReference type="InterPro" id="IPR051924">
    <property type="entry name" value="GST_Kappa/NadH"/>
</dbReference>
<accession>A0A6A6HDU1</accession>
<dbReference type="AlphaFoldDB" id="A0A6A6HDU1"/>
<evidence type="ECO:0000256" key="1">
    <source>
        <dbReference type="ARBA" id="ARBA00006494"/>
    </source>
</evidence>
<dbReference type="PANTHER" id="PTHR42943">
    <property type="entry name" value="GLUTATHIONE S-TRANSFERASE KAPPA"/>
    <property type="match status" value="1"/>
</dbReference>
<comment type="catalytic activity">
    <reaction evidence="3 4">
        <text>RX + glutathione = an S-substituted glutathione + a halide anion + H(+)</text>
        <dbReference type="Rhea" id="RHEA:16437"/>
        <dbReference type="ChEBI" id="CHEBI:15378"/>
        <dbReference type="ChEBI" id="CHEBI:16042"/>
        <dbReference type="ChEBI" id="CHEBI:17792"/>
        <dbReference type="ChEBI" id="CHEBI:57925"/>
        <dbReference type="ChEBI" id="CHEBI:90779"/>
        <dbReference type="EC" id="2.5.1.18"/>
    </reaction>
</comment>
<evidence type="ECO:0000256" key="3">
    <source>
        <dbReference type="ARBA" id="ARBA00047960"/>
    </source>
</evidence>
<keyword evidence="8" id="KW-1185">Reference proteome</keyword>
<dbReference type="GO" id="GO:0006749">
    <property type="term" value="P:glutathione metabolic process"/>
    <property type="evidence" value="ECO:0007669"/>
    <property type="project" value="TreeGrafter"/>
</dbReference>
<evidence type="ECO:0000256" key="5">
    <source>
        <dbReference type="PIRSR" id="PIRSR006386-1"/>
    </source>
</evidence>
<keyword evidence="2 4" id="KW-0808">Transferase</keyword>
<dbReference type="Pfam" id="PF01323">
    <property type="entry name" value="DSBA"/>
    <property type="match status" value="1"/>
</dbReference>
<name>A0A6A6HDU1_VIRVR</name>
<dbReference type="PIRSF" id="PIRSF006386">
    <property type="entry name" value="HCCAis_GSTk"/>
    <property type="match status" value="1"/>
</dbReference>
<dbReference type="EMBL" id="ML991786">
    <property type="protein sequence ID" value="KAF2236217.1"/>
    <property type="molecule type" value="Genomic_DNA"/>
</dbReference>
<dbReference type="PANTHER" id="PTHR42943:SF2">
    <property type="entry name" value="GLUTATHIONE S-TRANSFERASE KAPPA 1"/>
    <property type="match status" value="1"/>
</dbReference>
<comment type="similarity">
    <text evidence="1 4">Belongs to the GST superfamily. Kappa family.</text>
</comment>
<dbReference type="EC" id="2.5.1.18" evidence="4"/>
<dbReference type="OrthoDB" id="4664297at2759"/>
<proteinExistence type="inferred from homology"/>
<dbReference type="Proteomes" id="UP000800092">
    <property type="component" value="Unassembled WGS sequence"/>
</dbReference>
<gene>
    <name evidence="7" type="ORF">EV356DRAFT_531152</name>
</gene>
<reference evidence="7" key="1">
    <citation type="journal article" date="2020" name="Stud. Mycol.">
        <title>101 Dothideomycetes genomes: a test case for predicting lifestyles and emergence of pathogens.</title>
        <authorList>
            <person name="Haridas S."/>
            <person name="Albert R."/>
            <person name="Binder M."/>
            <person name="Bloem J."/>
            <person name="Labutti K."/>
            <person name="Salamov A."/>
            <person name="Andreopoulos B."/>
            <person name="Baker S."/>
            <person name="Barry K."/>
            <person name="Bills G."/>
            <person name="Bluhm B."/>
            <person name="Cannon C."/>
            <person name="Castanera R."/>
            <person name="Culley D."/>
            <person name="Daum C."/>
            <person name="Ezra D."/>
            <person name="Gonzalez J."/>
            <person name="Henrissat B."/>
            <person name="Kuo A."/>
            <person name="Liang C."/>
            <person name="Lipzen A."/>
            <person name="Lutzoni F."/>
            <person name="Magnuson J."/>
            <person name="Mondo S."/>
            <person name="Nolan M."/>
            <person name="Ohm R."/>
            <person name="Pangilinan J."/>
            <person name="Park H.-J."/>
            <person name="Ramirez L."/>
            <person name="Alfaro M."/>
            <person name="Sun H."/>
            <person name="Tritt A."/>
            <person name="Yoshinaga Y."/>
            <person name="Zwiers L.-H."/>
            <person name="Turgeon B."/>
            <person name="Goodwin S."/>
            <person name="Spatafora J."/>
            <person name="Crous P."/>
            <person name="Grigoriev I."/>
        </authorList>
    </citation>
    <scope>NUCLEOTIDE SEQUENCE</scope>
    <source>
        <strain evidence="7">Tuck. ex Michener</strain>
    </source>
</reference>
<dbReference type="Gene3D" id="3.40.30.10">
    <property type="entry name" value="Glutaredoxin"/>
    <property type="match status" value="1"/>
</dbReference>
<feature type="active site" description="Nucleophile" evidence="5">
    <location>
        <position position="45"/>
    </location>
</feature>
<organism evidence="7 8">
    <name type="scientific">Viridothelium virens</name>
    <name type="common">Speckled blister lichen</name>
    <name type="synonym">Trypethelium virens</name>
    <dbReference type="NCBI Taxonomy" id="1048519"/>
    <lineage>
        <taxon>Eukaryota</taxon>
        <taxon>Fungi</taxon>
        <taxon>Dikarya</taxon>
        <taxon>Ascomycota</taxon>
        <taxon>Pezizomycotina</taxon>
        <taxon>Dothideomycetes</taxon>
        <taxon>Dothideomycetes incertae sedis</taxon>
        <taxon>Trypetheliales</taxon>
        <taxon>Trypetheliaceae</taxon>
        <taxon>Viridothelium</taxon>
    </lineage>
</organism>
<dbReference type="FunFam" id="3.40.30.10:FF:000096">
    <property type="entry name" value="Glutathione S-transferase kappa"/>
    <property type="match status" value="1"/>
</dbReference>
<feature type="domain" description="DSBA-like thioredoxin" evidence="6">
    <location>
        <begin position="38"/>
        <end position="234"/>
    </location>
</feature>
<dbReference type="GO" id="GO:0005739">
    <property type="term" value="C:mitochondrion"/>
    <property type="evidence" value="ECO:0007669"/>
    <property type="project" value="TreeGrafter"/>
</dbReference>
<evidence type="ECO:0000256" key="4">
    <source>
        <dbReference type="PIRNR" id="PIRNR006386"/>
    </source>
</evidence>
<dbReference type="GO" id="GO:0005777">
    <property type="term" value="C:peroxisome"/>
    <property type="evidence" value="ECO:0007669"/>
    <property type="project" value="TreeGrafter"/>
</dbReference>
<sequence>MGRLEEHEYLRPHLVPVATTFSSFKLFPESVMSKARMKLYLDLQSPYSYLAFSFIRKSPSFQTCDKDYVPVLLIGFVKAGVGTPPWSSSNKVRYLEKDLARWAEQLKIPWRPGHPAYYPNTSTSNVQRAAVACSLECPDKLGDVLDALYYAFWFRKRGVQLDEVYESILRSILGESLSDKVVRRSESEEVKALLRKNTQEALDDGACGLPWFSVINSAGEQDVFWGFDHIGQVTRFLGLEKIRSAHL</sequence>
<dbReference type="GO" id="GO:0004364">
    <property type="term" value="F:glutathione transferase activity"/>
    <property type="evidence" value="ECO:0007669"/>
    <property type="project" value="UniProtKB-UniRule"/>
</dbReference>
<evidence type="ECO:0000259" key="6">
    <source>
        <dbReference type="Pfam" id="PF01323"/>
    </source>
</evidence>
<evidence type="ECO:0000313" key="7">
    <source>
        <dbReference type="EMBL" id="KAF2236217.1"/>
    </source>
</evidence>
<evidence type="ECO:0000313" key="8">
    <source>
        <dbReference type="Proteomes" id="UP000800092"/>
    </source>
</evidence>
<dbReference type="InterPro" id="IPR036249">
    <property type="entry name" value="Thioredoxin-like_sf"/>
</dbReference>
<protein>
    <recommendedName>
        <fullName evidence="4">Glutathione S-transferase kappa</fullName>
        <ecNumber evidence="4">2.5.1.18</ecNumber>
    </recommendedName>
</protein>
<dbReference type="GO" id="GO:0004602">
    <property type="term" value="F:glutathione peroxidase activity"/>
    <property type="evidence" value="ECO:0007669"/>
    <property type="project" value="TreeGrafter"/>
</dbReference>
<evidence type="ECO:0000256" key="2">
    <source>
        <dbReference type="ARBA" id="ARBA00022679"/>
    </source>
</evidence>